<dbReference type="PANTHER" id="PTHR35580:SF1">
    <property type="entry name" value="PHYTASE-LIKE DOMAIN-CONTAINING PROTEIN"/>
    <property type="match status" value="1"/>
</dbReference>
<sequence length="928" mass="97202">MNNFQLIQFDANLLGDYFNARVVARTVAAIQNTPNSPLSRGPSVITPWDLADQNANRTLAGKFNALRGKTDFIDLDSRSILQTQNKDEKALFVLYQALNNLKTIADYAAEPSTPAALLGRLSSQLRGGLGQVQDYIRSAELEKLTLMYGEKAPRVTSGIALGKNDRNITGATLSVNSKTQVIPGLVGNEIFTLNLDETTNNDDIVIDLSQMTNPLNLTNLVSFINQQINAITVLDSNNEPVTQYKTKFTIEEVPGGKFALNILTGAGEKITLTAAQSEPSLYITGSNKNVGSGATETATLTKLRELTNAIPITEFSKQIAGTDQGNPLPPITDANGNIIESDGEVFSTQANATAVDSQGNVYVVGQSEGGFGTQINASAGQDVFLSKFDASGNVLWTRLLGATDQAKAFDLVIDSTDNVYIAGQVNDELLSTDIFSGLDSFVTKFAADGQELWTRQQDTVATDQANSLAIDSAGDVIVIGSIMGNLNTSTTYGGGSDIFVTKLNGATGALTASAQIGGTGTETGEAVAIAADGNILIASREDGRVILRKLDAADPTIELAQYDLGNLEGGNITDIAVDATGSIFLAGTSFNGALSGGTVTNGYNGGGDGFVTKLNDTGTSFTADWTYFLGGTGTDRIEGLSVQGGAVYVAGKTNGTLPGGAKTGATDGFAAKIDAASGAADWIRQFGGATGFNGSSALAFSAEGSSVLTRLGLPTGLYDNRQTRDIETQTSVRAGDYFFISVNGGQAKKITINAGDDFTALAKRIQKLSYRYITVVQIAGPNGPELKIETKDGSTLDIIAGKGGKDALVKLGLQPAKILALEKIAAIGAESLGTDPDNLGGVFALKLLTELALRSKQEASYVSSQLDTALETIKRAFRSLTFDPVKADLLKQAALKKGTVPAYLLKQLSNYQDGLRRLGGAVGTGLTI</sequence>
<organism evidence="1">
    <name type="scientific">hydrothermal vent metagenome</name>
    <dbReference type="NCBI Taxonomy" id="652676"/>
    <lineage>
        <taxon>unclassified sequences</taxon>
        <taxon>metagenomes</taxon>
        <taxon>ecological metagenomes</taxon>
    </lineage>
</organism>
<dbReference type="EMBL" id="UOFW01000257">
    <property type="protein sequence ID" value="VAX09060.1"/>
    <property type="molecule type" value="Genomic_DNA"/>
</dbReference>
<gene>
    <name evidence="1" type="ORF">MNBD_ALPHA03-421</name>
</gene>
<evidence type="ECO:0000313" key="1">
    <source>
        <dbReference type="EMBL" id="VAX09060.1"/>
    </source>
</evidence>
<dbReference type="AlphaFoldDB" id="A0A3B1BF74"/>
<dbReference type="InterPro" id="IPR011047">
    <property type="entry name" value="Quinoprotein_ADH-like_sf"/>
</dbReference>
<reference evidence="1" key="1">
    <citation type="submission" date="2018-06" db="EMBL/GenBank/DDBJ databases">
        <authorList>
            <person name="Zhirakovskaya E."/>
        </authorList>
    </citation>
    <scope>NUCLEOTIDE SEQUENCE</scope>
</reference>
<proteinExistence type="predicted"/>
<dbReference type="PANTHER" id="PTHR35580">
    <property type="entry name" value="CELL SURFACE GLYCOPROTEIN (S-LAYER PROTEIN)-LIKE PROTEIN"/>
    <property type="match status" value="1"/>
</dbReference>
<dbReference type="InterPro" id="IPR011042">
    <property type="entry name" value="6-blade_b-propeller_TolB-like"/>
</dbReference>
<accession>A0A3B1BF74</accession>
<dbReference type="InterPro" id="IPR052918">
    <property type="entry name" value="Motility_Chemotaxis_Reg"/>
</dbReference>
<dbReference type="Gene3D" id="2.120.10.30">
    <property type="entry name" value="TolB, C-terminal domain"/>
    <property type="match status" value="1"/>
</dbReference>
<protein>
    <submittedName>
        <fullName evidence="1">Uncharacterized protein</fullName>
    </submittedName>
</protein>
<name>A0A3B1BF74_9ZZZZ</name>
<dbReference type="SUPFAM" id="SSF50998">
    <property type="entry name" value="Quinoprotein alcohol dehydrogenase-like"/>
    <property type="match status" value="1"/>
</dbReference>